<dbReference type="InterPro" id="IPR036866">
    <property type="entry name" value="RibonucZ/Hydroxyglut_hydro"/>
</dbReference>
<dbReference type="Pfam" id="PF07521">
    <property type="entry name" value="RMMBL"/>
    <property type="match status" value="1"/>
</dbReference>
<dbReference type="AlphaFoldDB" id="A0A2H0DXU5"/>
<dbReference type="Proteomes" id="UP000231276">
    <property type="component" value="Unassembled WGS sequence"/>
</dbReference>
<dbReference type="PANTHER" id="PTHR11203:SF37">
    <property type="entry name" value="INTEGRATOR COMPLEX SUBUNIT 11"/>
    <property type="match status" value="1"/>
</dbReference>
<accession>A0A2H0DXU5</accession>
<feature type="domain" description="Metallo-beta-lactamase" evidence="2">
    <location>
        <begin position="16"/>
        <end position="237"/>
    </location>
</feature>
<gene>
    <name evidence="4" type="ORF">COW82_01620</name>
</gene>
<dbReference type="Pfam" id="PF10996">
    <property type="entry name" value="Beta-Casp"/>
    <property type="match status" value="1"/>
</dbReference>
<evidence type="ECO:0000313" key="5">
    <source>
        <dbReference type="Proteomes" id="UP000231276"/>
    </source>
</evidence>
<dbReference type="PANTHER" id="PTHR11203">
    <property type="entry name" value="CLEAVAGE AND POLYADENYLATION SPECIFICITY FACTOR FAMILY MEMBER"/>
    <property type="match status" value="1"/>
</dbReference>
<feature type="domain" description="Beta-Casp" evidence="3">
    <location>
        <begin position="242"/>
        <end position="367"/>
    </location>
</feature>
<comment type="caution">
    <text evidence="4">The sequence shown here is derived from an EMBL/GenBank/DDBJ whole genome shotgun (WGS) entry which is preliminary data.</text>
</comment>
<dbReference type="InterPro" id="IPR001279">
    <property type="entry name" value="Metallo-B-lactamas"/>
</dbReference>
<reference evidence="4 5" key="1">
    <citation type="submission" date="2017-09" db="EMBL/GenBank/DDBJ databases">
        <title>Depth-based differentiation of microbial function through sediment-hosted aquifers and enrichment of novel symbionts in the deep terrestrial subsurface.</title>
        <authorList>
            <person name="Probst A.J."/>
            <person name="Ladd B."/>
            <person name="Jarett J.K."/>
            <person name="Geller-Mcgrath D.E."/>
            <person name="Sieber C.M."/>
            <person name="Emerson J.B."/>
            <person name="Anantharaman K."/>
            <person name="Thomas B.C."/>
            <person name="Malmstrom R."/>
            <person name="Stieglmeier M."/>
            <person name="Klingl A."/>
            <person name="Woyke T."/>
            <person name="Ryan C.M."/>
            <person name="Banfield J.F."/>
        </authorList>
    </citation>
    <scope>NUCLEOTIDE SEQUENCE [LARGE SCALE GENOMIC DNA]</scope>
    <source>
        <strain evidence="4">CG22_combo_CG10-13_8_21_14_all_43_18</strain>
    </source>
</reference>
<dbReference type="InterPro" id="IPR050698">
    <property type="entry name" value="MBL"/>
</dbReference>
<organism evidence="4 5">
    <name type="scientific">Candidatus Campbellbacteria bacterium CG22_combo_CG10-13_8_21_14_all_43_18</name>
    <dbReference type="NCBI Taxonomy" id="1974530"/>
    <lineage>
        <taxon>Bacteria</taxon>
        <taxon>Candidatus Campbelliibacteriota</taxon>
    </lineage>
</organism>
<protein>
    <submittedName>
        <fullName evidence="4">MBL fold hydrolase</fullName>
    </submittedName>
</protein>
<evidence type="ECO:0000313" key="4">
    <source>
        <dbReference type="EMBL" id="PIP86539.1"/>
    </source>
</evidence>
<dbReference type="EMBL" id="PCTS01000021">
    <property type="protein sequence ID" value="PIP86539.1"/>
    <property type="molecule type" value="Genomic_DNA"/>
</dbReference>
<evidence type="ECO:0000259" key="3">
    <source>
        <dbReference type="SMART" id="SM01027"/>
    </source>
</evidence>
<keyword evidence="1 4" id="KW-0378">Hydrolase</keyword>
<dbReference type="Pfam" id="PF16661">
    <property type="entry name" value="Lactamase_B_6"/>
    <property type="match status" value="1"/>
</dbReference>
<dbReference type="SUPFAM" id="SSF56281">
    <property type="entry name" value="Metallo-hydrolase/oxidoreductase"/>
    <property type="match status" value="1"/>
</dbReference>
<dbReference type="SMART" id="SM00849">
    <property type="entry name" value="Lactamase_B"/>
    <property type="match status" value="1"/>
</dbReference>
<name>A0A2H0DXU5_9BACT</name>
<dbReference type="SMART" id="SM01027">
    <property type="entry name" value="Beta-Casp"/>
    <property type="match status" value="1"/>
</dbReference>
<proteinExistence type="predicted"/>
<evidence type="ECO:0000256" key="1">
    <source>
        <dbReference type="ARBA" id="ARBA00022801"/>
    </source>
</evidence>
<dbReference type="Gene3D" id="3.40.50.10890">
    <property type="match status" value="1"/>
</dbReference>
<dbReference type="GO" id="GO:0004521">
    <property type="term" value="F:RNA endonuclease activity"/>
    <property type="evidence" value="ECO:0007669"/>
    <property type="project" value="TreeGrafter"/>
</dbReference>
<evidence type="ECO:0000259" key="2">
    <source>
        <dbReference type="SMART" id="SM00849"/>
    </source>
</evidence>
<sequence>MNDLKLTFYGGARSVTGANFMLESKKMKILIDCGLQQGKNFCEDGNCLDFAYDPQTVDFLLVTHAHADHIGRIPKLARDGFGGTIYSTEETRKISEIMLKDSLRFVLKEALEAKREAIYRKEDIKKALSLWKTVPYRQDFNLGKGFRAFFKDAGHILGSAIIEISYNSRKVAFSGDLGNSPAPLLNDAEFTTDADYLIMESVYGDRNHEDISLRKEKLKNIILKTIKKKGVLLIPSFSLSRTQIMLFELNNMIENGEIPSLPVFLDSPLAIKITRLYKEMQNNFKRAVKEQISSGDKIFDFPRLKFTESSGESKAINNVKPPKIIIAGSGMSHGGRIIHHEKRYLSEPQNAILFVGYQSPGSLGRIIQDGAGEVMIENQKIKIRAERETISGYSGHKGSDELLEFVEKAGESNQLKKVYVVMGEPRSAMFLVQKIRDNFGLEALSPKEGESFFLD</sequence>
<dbReference type="InterPro" id="IPR022712">
    <property type="entry name" value="Beta_Casp"/>
</dbReference>
<dbReference type="Gene3D" id="3.60.15.10">
    <property type="entry name" value="Ribonuclease Z/Hydroxyacylglutathione hydrolase-like"/>
    <property type="match status" value="1"/>
</dbReference>
<dbReference type="CDD" id="cd16295">
    <property type="entry name" value="TTHA0252-CPSF-like_MBL-fold"/>
    <property type="match status" value="1"/>
</dbReference>
<dbReference type="GO" id="GO:0016787">
    <property type="term" value="F:hydrolase activity"/>
    <property type="evidence" value="ECO:0007669"/>
    <property type="project" value="UniProtKB-KW"/>
</dbReference>
<dbReference type="InterPro" id="IPR011108">
    <property type="entry name" value="RMMBL"/>
</dbReference>